<dbReference type="EMBL" id="CAJNOV010015495">
    <property type="protein sequence ID" value="CAF1573935.1"/>
    <property type="molecule type" value="Genomic_DNA"/>
</dbReference>
<evidence type="ECO:0000313" key="5">
    <source>
        <dbReference type="Proteomes" id="UP000663855"/>
    </source>
</evidence>
<dbReference type="EMBL" id="CAJOBH010000792">
    <property type="protein sequence ID" value="CAF3817660.1"/>
    <property type="molecule type" value="Genomic_DNA"/>
</dbReference>
<dbReference type="Proteomes" id="UP000681967">
    <property type="component" value="Unassembled WGS sequence"/>
</dbReference>
<sequence>MFQFQPDKCIELKLLVEHPFFSLSSSRNLKNKTRFNSLEIKTSSIRIDDLIHLCTKLNLEHSRWILTLKERCLFESVLHTHTFNQFNPDKYSLGQQLRDELMRLMYFLTDNP</sequence>
<dbReference type="EMBL" id="CAJOBJ010206933">
    <property type="protein sequence ID" value="CAF4999645.1"/>
    <property type="molecule type" value="Genomic_DNA"/>
</dbReference>
<comment type="caution">
    <text evidence="1">The sequence shown here is derived from an EMBL/GenBank/DDBJ whole genome shotgun (WGS) entry which is preliminary data.</text>
</comment>
<gene>
    <name evidence="2" type="ORF">BYL167_LOCUS3913</name>
    <name evidence="1" type="ORF">CJN711_LOCUS32221</name>
    <name evidence="4" type="ORF">GIL414_LOCUS57169</name>
    <name evidence="3" type="ORF">SMN809_LOCUS27441</name>
</gene>
<dbReference type="Proteomes" id="UP000663855">
    <property type="component" value="Unassembled WGS sequence"/>
</dbReference>
<dbReference type="Proteomes" id="UP000676336">
    <property type="component" value="Unassembled WGS sequence"/>
</dbReference>
<reference evidence="1" key="1">
    <citation type="submission" date="2021-02" db="EMBL/GenBank/DDBJ databases">
        <authorList>
            <person name="Nowell W R."/>
        </authorList>
    </citation>
    <scope>NUCLEOTIDE SEQUENCE</scope>
</reference>
<accession>A0A815YU35</accession>
<evidence type="ECO:0000313" key="1">
    <source>
        <dbReference type="EMBL" id="CAF1573935.1"/>
    </source>
</evidence>
<dbReference type="EMBL" id="CAJOBI010042813">
    <property type="protein sequence ID" value="CAF4332571.1"/>
    <property type="molecule type" value="Genomic_DNA"/>
</dbReference>
<organism evidence="1 5">
    <name type="scientific">Rotaria magnacalcarata</name>
    <dbReference type="NCBI Taxonomy" id="392030"/>
    <lineage>
        <taxon>Eukaryota</taxon>
        <taxon>Metazoa</taxon>
        <taxon>Spiralia</taxon>
        <taxon>Gnathifera</taxon>
        <taxon>Rotifera</taxon>
        <taxon>Eurotatoria</taxon>
        <taxon>Bdelloidea</taxon>
        <taxon>Philodinida</taxon>
        <taxon>Philodinidae</taxon>
        <taxon>Rotaria</taxon>
    </lineage>
</organism>
<protein>
    <submittedName>
        <fullName evidence="1">Uncharacterized protein</fullName>
    </submittedName>
</protein>
<name>A0A815YU35_9BILA</name>
<evidence type="ECO:0000313" key="2">
    <source>
        <dbReference type="EMBL" id="CAF3817660.1"/>
    </source>
</evidence>
<evidence type="ECO:0000313" key="4">
    <source>
        <dbReference type="EMBL" id="CAF4999645.1"/>
    </source>
</evidence>
<evidence type="ECO:0000313" key="3">
    <source>
        <dbReference type="EMBL" id="CAF4332571.1"/>
    </source>
</evidence>
<dbReference type="AlphaFoldDB" id="A0A815YU35"/>
<proteinExistence type="predicted"/>
<dbReference type="Proteomes" id="UP000681720">
    <property type="component" value="Unassembled WGS sequence"/>
</dbReference>